<dbReference type="InterPro" id="IPR005135">
    <property type="entry name" value="Endo/exonuclease/phosphatase"/>
</dbReference>
<gene>
    <name evidence="2" type="ORF">F4553_002905</name>
</gene>
<evidence type="ECO:0000259" key="1">
    <source>
        <dbReference type="Pfam" id="PF03372"/>
    </source>
</evidence>
<proteinExistence type="predicted"/>
<comment type="caution">
    <text evidence="2">The sequence shown here is derived from an EMBL/GenBank/DDBJ whole genome shotgun (WGS) entry which is preliminary data.</text>
</comment>
<keyword evidence="2" id="KW-0378">Hydrolase</keyword>
<keyword evidence="2" id="KW-0255">Endonuclease</keyword>
<keyword evidence="2" id="KW-0269">Exonuclease</keyword>
<dbReference type="InterPro" id="IPR036691">
    <property type="entry name" value="Endo/exonu/phosph_ase_sf"/>
</dbReference>
<accession>A0A841BQD5</accession>
<keyword evidence="2" id="KW-0540">Nuclease</keyword>
<dbReference type="Proteomes" id="UP000587527">
    <property type="component" value="Unassembled WGS sequence"/>
</dbReference>
<dbReference type="AlphaFoldDB" id="A0A841BQD5"/>
<dbReference type="GO" id="GO:0004519">
    <property type="term" value="F:endonuclease activity"/>
    <property type="evidence" value="ECO:0007669"/>
    <property type="project" value="UniProtKB-KW"/>
</dbReference>
<name>A0A841BQD5_9ACTN</name>
<dbReference type="EMBL" id="JACHMN010000002">
    <property type="protein sequence ID" value="MBB5869526.1"/>
    <property type="molecule type" value="Genomic_DNA"/>
</dbReference>
<dbReference type="GO" id="GO:0004527">
    <property type="term" value="F:exonuclease activity"/>
    <property type="evidence" value="ECO:0007669"/>
    <property type="project" value="UniProtKB-KW"/>
</dbReference>
<organism evidence="2 3">
    <name type="scientific">Allocatelliglobosispora scoriae</name>
    <dbReference type="NCBI Taxonomy" id="643052"/>
    <lineage>
        <taxon>Bacteria</taxon>
        <taxon>Bacillati</taxon>
        <taxon>Actinomycetota</taxon>
        <taxon>Actinomycetes</taxon>
        <taxon>Micromonosporales</taxon>
        <taxon>Micromonosporaceae</taxon>
        <taxon>Allocatelliglobosispora</taxon>
    </lineage>
</organism>
<dbReference type="Gene3D" id="3.60.10.10">
    <property type="entry name" value="Endonuclease/exonuclease/phosphatase"/>
    <property type="match status" value="1"/>
</dbReference>
<sequence length="282" mass="30290">MAFTPYVALGALVLVPVVAWTRRWGATAVAAVTAVALVACVLPRAFTDSDPQAGATGLDLRVATSNVYAGRADPAEIIRLARVHRVDLLAVQEMTDDWLARADAAGIGDVFAYRYVAIDAGQDGSALFSRYELRDGATRRVGDSWFRQAHADLVLPGGVTVAVESVHAASPYSAEMVGYWRASYRDEPPATPDGRLRVLLGDFNATLDHAPVRRLVDTGYRDAAEVTGDGFVGTWGPYDGDLLPPVTIDHVLADRRIGVRDCHVFGLPGGDHRMLLAELVLP</sequence>
<keyword evidence="3" id="KW-1185">Reference proteome</keyword>
<evidence type="ECO:0000313" key="2">
    <source>
        <dbReference type="EMBL" id="MBB5869526.1"/>
    </source>
</evidence>
<protein>
    <submittedName>
        <fullName evidence="2">Endonuclease/exonuclease/phosphatase family metal-dependent hydrolase</fullName>
    </submittedName>
</protein>
<dbReference type="Pfam" id="PF03372">
    <property type="entry name" value="Exo_endo_phos"/>
    <property type="match status" value="1"/>
</dbReference>
<feature type="domain" description="Endonuclease/exonuclease/phosphatase" evidence="1">
    <location>
        <begin position="63"/>
        <end position="272"/>
    </location>
</feature>
<dbReference type="SUPFAM" id="SSF56219">
    <property type="entry name" value="DNase I-like"/>
    <property type="match status" value="1"/>
</dbReference>
<reference evidence="2 3" key="1">
    <citation type="submission" date="2020-08" db="EMBL/GenBank/DDBJ databases">
        <title>Sequencing the genomes of 1000 actinobacteria strains.</title>
        <authorList>
            <person name="Klenk H.-P."/>
        </authorList>
    </citation>
    <scope>NUCLEOTIDE SEQUENCE [LARGE SCALE GENOMIC DNA]</scope>
    <source>
        <strain evidence="2 3">DSM 45362</strain>
    </source>
</reference>
<evidence type="ECO:0000313" key="3">
    <source>
        <dbReference type="Proteomes" id="UP000587527"/>
    </source>
</evidence>